<feature type="region of interest" description="Disordered" evidence="1">
    <location>
        <begin position="1"/>
        <end position="20"/>
    </location>
</feature>
<proteinExistence type="predicted"/>
<sequence length="323" mass="35780">MEAGADASPQQHPRRKPVVHGLEDQKKCSFSLLGVVFRTTYVIILVNIQLLSHFKSTGLTGNSGAQVWFLGSKSKSVLLMLLDCKVLNLNSEVTDQAFVAVCDEQRLKQFGKLCYTNRVSGFAPLYVLLVAHTDLITYASQGSAIARGKRGNPMGCRYRDIGKWKEKAHSFVSNLNGHVWTSSGCCIKLISPLWLRVNIVEEGNGNALRDTKGSEAAIAAAIMAVFSVKSRVFIELDSAVMTEEDTSLSKQKKKEKAAELGEFCILGPSVSVCVLEYKWWSRKKIKSLARSEEEDMDVKSAALSAGEIEFHLDESRTIQQEWK</sequence>
<reference evidence="2 3" key="1">
    <citation type="submission" date="2019-02" db="EMBL/GenBank/DDBJ databases">
        <title>Opniocepnalus argus genome.</title>
        <authorList>
            <person name="Zhou C."/>
            <person name="Xiao S."/>
        </authorList>
    </citation>
    <scope>NUCLEOTIDE SEQUENCE [LARGE SCALE GENOMIC DNA]</scope>
    <source>
        <strain evidence="2">OARG1902GOOAL</strain>
        <tissue evidence="2">Muscle</tissue>
    </source>
</reference>
<name>A0A6G1P9E3_CHAAH</name>
<accession>A0A6G1P9E3</accession>
<protein>
    <submittedName>
        <fullName evidence="2">Uncharacterized protein</fullName>
    </submittedName>
</protein>
<evidence type="ECO:0000256" key="1">
    <source>
        <dbReference type="SAM" id="MobiDB-lite"/>
    </source>
</evidence>
<organism evidence="2 3">
    <name type="scientific">Channa argus</name>
    <name type="common">Northern snakehead</name>
    <name type="synonym">Ophicephalus argus</name>
    <dbReference type="NCBI Taxonomy" id="215402"/>
    <lineage>
        <taxon>Eukaryota</taxon>
        <taxon>Metazoa</taxon>
        <taxon>Chordata</taxon>
        <taxon>Craniata</taxon>
        <taxon>Vertebrata</taxon>
        <taxon>Euteleostomi</taxon>
        <taxon>Actinopterygii</taxon>
        <taxon>Neopterygii</taxon>
        <taxon>Teleostei</taxon>
        <taxon>Neoteleostei</taxon>
        <taxon>Acanthomorphata</taxon>
        <taxon>Anabantaria</taxon>
        <taxon>Anabantiformes</taxon>
        <taxon>Channoidei</taxon>
        <taxon>Channidae</taxon>
        <taxon>Channa</taxon>
    </lineage>
</organism>
<dbReference type="EMBL" id="CM015713">
    <property type="protein sequence ID" value="KAF3686744.1"/>
    <property type="molecule type" value="Genomic_DNA"/>
</dbReference>
<dbReference type="Proteomes" id="UP000503349">
    <property type="component" value="Chromosome 2"/>
</dbReference>
<evidence type="ECO:0000313" key="2">
    <source>
        <dbReference type="EMBL" id="KAF3686744.1"/>
    </source>
</evidence>
<gene>
    <name evidence="2" type="ORF">EXN66_Car002416</name>
</gene>
<evidence type="ECO:0000313" key="3">
    <source>
        <dbReference type="Proteomes" id="UP000503349"/>
    </source>
</evidence>
<reference evidence="3" key="2">
    <citation type="submission" date="2019-02" db="EMBL/GenBank/DDBJ databases">
        <title>Opniocepnalus argus Var Kimnra genome.</title>
        <authorList>
            <person name="Zhou C."/>
            <person name="Xiao S."/>
        </authorList>
    </citation>
    <scope>NUCLEOTIDE SEQUENCE [LARGE SCALE GENOMIC DNA]</scope>
</reference>
<dbReference type="AlphaFoldDB" id="A0A6G1P9E3"/>
<keyword evidence="3" id="KW-1185">Reference proteome</keyword>